<evidence type="ECO:0000313" key="1">
    <source>
        <dbReference type="EMBL" id="MBB5225572.1"/>
    </source>
</evidence>
<sequence length="119" mass="13516">MELDSLENDIEFAMYSALEATISANVDQEIVSKGAQLPFPKEVLVNKIIQKNIDELESNLYITRGKDGKIYLAGGWLMRPLLHEGKMIPTMDYIKKAVDCTNVVFVPNKTGKELRKELW</sequence>
<accession>A0A7W8LLK6</accession>
<proteinExistence type="predicted"/>
<dbReference type="RefSeq" id="WP_184657989.1">
    <property type="nucleotide sequence ID" value="NZ_CP031518.1"/>
</dbReference>
<comment type="caution">
    <text evidence="1">The sequence shown here is derived from an EMBL/GenBank/DDBJ whole genome shotgun (WGS) entry which is preliminary data.</text>
</comment>
<keyword evidence="2" id="KW-1185">Reference proteome</keyword>
<dbReference type="EMBL" id="JACHFQ010000003">
    <property type="protein sequence ID" value="MBB5225572.1"/>
    <property type="molecule type" value="Genomic_DNA"/>
</dbReference>
<protein>
    <submittedName>
        <fullName evidence="1">Uncharacterized protein</fullName>
    </submittedName>
</protein>
<evidence type="ECO:0000313" key="2">
    <source>
        <dbReference type="Proteomes" id="UP000518887"/>
    </source>
</evidence>
<dbReference type="AlphaFoldDB" id="A0A7W8LLK6"/>
<name>A0A7W8LLK6_9SPIR</name>
<reference evidence="1 2" key="1">
    <citation type="submission" date="2020-08" db="EMBL/GenBank/DDBJ databases">
        <title>Genomic Encyclopedia of Type Strains, Phase IV (KMG-IV): sequencing the most valuable type-strain genomes for metagenomic binning, comparative biology and taxonomic classification.</title>
        <authorList>
            <person name="Goeker M."/>
        </authorList>
    </citation>
    <scope>NUCLEOTIDE SEQUENCE [LARGE SCALE GENOMIC DNA]</scope>
    <source>
        <strain evidence="1 2">DSM 103462</strain>
    </source>
</reference>
<dbReference type="Proteomes" id="UP000518887">
    <property type="component" value="Unassembled WGS sequence"/>
</dbReference>
<organism evidence="1 2">
    <name type="scientific">Treponema ruminis</name>
    <dbReference type="NCBI Taxonomy" id="744515"/>
    <lineage>
        <taxon>Bacteria</taxon>
        <taxon>Pseudomonadati</taxon>
        <taxon>Spirochaetota</taxon>
        <taxon>Spirochaetia</taxon>
        <taxon>Spirochaetales</taxon>
        <taxon>Treponemataceae</taxon>
        <taxon>Treponema</taxon>
    </lineage>
</organism>
<gene>
    <name evidence="1" type="ORF">HNP76_000929</name>
</gene>